<gene>
    <name evidence="1" type="ORF">PSON_ATCC_30995.1.T1300048</name>
</gene>
<comment type="caution">
    <text evidence="1">The sequence shown here is derived from an EMBL/GenBank/DDBJ whole genome shotgun (WGS) entry which is preliminary data.</text>
</comment>
<sequence>MIPMLKNQRRLLTSIQSQRKKEMTKQNEQNMIQKESLDILGNGKLYLLCIYNEPNKDPITNIVFINVEVRESQIQFKFKYSLCPIMKQADVMKQIQMTDWVQIKDQERFDMSPYLPEQNIQKQIIFQQYLKDYDPHHDLQDIVQFLTFSKKQLQIIRCNNYNLKIINRKSPLEQTYTPEILDLHPFCLKNHKSRNIIKIYLMTIIPQVITVFQKAFRFYRRLKINLLIKILFLIIHQCNLHTKIFVDIQTINISYQNNSQLTINKKQSFFPYLTPYYYIRDKQTAIQTQAYRIWL</sequence>
<evidence type="ECO:0000313" key="2">
    <source>
        <dbReference type="Proteomes" id="UP000692954"/>
    </source>
</evidence>
<keyword evidence="2" id="KW-1185">Reference proteome</keyword>
<accession>A0A8S1R3C7</accession>
<organism evidence="1 2">
    <name type="scientific">Paramecium sonneborni</name>
    <dbReference type="NCBI Taxonomy" id="65129"/>
    <lineage>
        <taxon>Eukaryota</taxon>
        <taxon>Sar</taxon>
        <taxon>Alveolata</taxon>
        <taxon>Ciliophora</taxon>
        <taxon>Intramacronucleata</taxon>
        <taxon>Oligohymenophorea</taxon>
        <taxon>Peniculida</taxon>
        <taxon>Parameciidae</taxon>
        <taxon>Paramecium</taxon>
    </lineage>
</organism>
<dbReference type="Proteomes" id="UP000692954">
    <property type="component" value="Unassembled WGS sequence"/>
</dbReference>
<evidence type="ECO:0000313" key="1">
    <source>
        <dbReference type="EMBL" id="CAD8121120.1"/>
    </source>
</evidence>
<dbReference type="EMBL" id="CAJJDN010000130">
    <property type="protein sequence ID" value="CAD8121120.1"/>
    <property type="molecule type" value="Genomic_DNA"/>
</dbReference>
<name>A0A8S1R3C7_9CILI</name>
<proteinExistence type="predicted"/>
<protein>
    <submittedName>
        <fullName evidence="1">Uncharacterized protein</fullName>
    </submittedName>
</protein>
<reference evidence="1" key="1">
    <citation type="submission" date="2021-01" db="EMBL/GenBank/DDBJ databases">
        <authorList>
            <consortium name="Genoscope - CEA"/>
            <person name="William W."/>
        </authorList>
    </citation>
    <scope>NUCLEOTIDE SEQUENCE</scope>
</reference>
<dbReference type="AlphaFoldDB" id="A0A8S1R3C7"/>